<organism evidence="1">
    <name type="scientific">hydrothermal vent metagenome</name>
    <dbReference type="NCBI Taxonomy" id="652676"/>
    <lineage>
        <taxon>unclassified sequences</taxon>
        <taxon>metagenomes</taxon>
        <taxon>ecological metagenomes</taxon>
    </lineage>
</organism>
<proteinExistence type="predicted"/>
<protein>
    <submittedName>
        <fullName evidence="1">Uncharacterized protein</fullName>
    </submittedName>
</protein>
<evidence type="ECO:0000313" key="1">
    <source>
        <dbReference type="EMBL" id="VAW51716.1"/>
    </source>
</evidence>
<reference evidence="1" key="1">
    <citation type="submission" date="2018-06" db="EMBL/GenBank/DDBJ databases">
        <authorList>
            <person name="Zhirakovskaya E."/>
        </authorList>
    </citation>
    <scope>NUCLEOTIDE SEQUENCE</scope>
</reference>
<accession>A0A3B0X4T7</accession>
<name>A0A3B0X4T7_9ZZZZ</name>
<sequence length="50" mass="5719">MELHLFKKNKTRNNPYKIESCNKEISSTCKYGSLSIGQIIRSCLAQKAGW</sequence>
<dbReference type="AlphaFoldDB" id="A0A3B0X4T7"/>
<gene>
    <name evidence="1" type="ORF">MNBD_GAMMA05-29</name>
</gene>
<dbReference type="EMBL" id="UOFE01000022">
    <property type="protein sequence ID" value="VAW51716.1"/>
    <property type="molecule type" value="Genomic_DNA"/>
</dbReference>